<name>W3VIH7_MOEAP</name>
<feature type="region of interest" description="Disordered" evidence="1">
    <location>
        <begin position="66"/>
        <end position="105"/>
    </location>
</feature>
<dbReference type="EMBL" id="AWNI01000033">
    <property type="protein sequence ID" value="ETS60617.1"/>
    <property type="molecule type" value="Genomic_DNA"/>
</dbReference>
<reference evidence="2 3" key="1">
    <citation type="journal article" date="2014" name="Genome Announc.">
        <title>Genome sequence of the basidiomycetous fungus Pseudozyma aphidis DSM70725, an efficient producer of biosurfactant mannosylerythritol lipids.</title>
        <authorList>
            <person name="Lorenz S."/>
            <person name="Guenther M."/>
            <person name="Grumaz C."/>
            <person name="Rupp S."/>
            <person name="Zibek S."/>
            <person name="Sohn K."/>
        </authorList>
    </citation>
    <scope>NUCLEOTIDE SEQUENCE [LARGE SCALE GENOMIC DNA]</scope>
    <source>
        <strain evidence="3">ATCC 32657 / CBS 517.83 / DSM 70725 / JCM 10318 / NBRC 10182 / NRRL Y-7954 / St-0401</strain>
    </source>
</reference>
<dbReference type="OrthoDB" id="2556291at2759"/>
<dbReference type="Proteomes" id="UP000019462">
    <property type="component" value="Unassembled WGS sequence"/>
</dbReference>
<gene>
    <name evidence="2" type="ORF">PaG_05477</name>
</gene>
<dbReference type="AlphaFoldDB" id="W3VIH7"/>
<comment type="caution">
    <text evidence="2">The sequence shown here is derived from an EMBL/GenBank/DDBJ whole genome shotgun (WGS) entry which is preliminary data.</text>
</comment>
<organism evidence="2 3">
    <name type="scientific">Moesziomyces aphidis</name>
    <name type="common">Pseudozyma aphidis</name>
    <dbReference type="NCBI Taxonomy" id="84754"/>
    <lineage>
        <taxon>Eukaryota</taxon>
        <taxon>Fungi</taxon>
        <taxon>Dikarya</taxon>
        <taxon>Basidiomycota</taxon>
        <taxon>Ustilaginomycotina</taxon>
        <taxon>Ustilaginomycetes</taxon>
        <taxon>Ustilaginales</taxon>
        <taxon>Ustilaginaceae</taxon>
        <taxon>Moesziomyces</taxon>
    </lineage>
</organism>
<accession>W3VIH7</accession>
<evidence type="ECO:0000313" key="2">
    <source>
        <dbReference type="EMBL" id="ETS60617.1"/>
    </source>
</evidence>
<dbReference type="HOGENOM" id="CLU_2108713_0_0_1"/>
<protein>
    <submittedName>
        <fullName evidence="2">Uncharacterized protein</fullName>
    </submittedName>
</protein>
<proteinExistence type="predicted"/>
<feature type="compositionally biased region" description="Polar residues" evidence="1">
    <location>
        <begin position="75"/>
        <end position="98"/>
    </location>
</feature>
<evidence type="ECO:0000256" key="1">
    <source>
        <dbReference type="SAM" id="MobiDB-lite"/>
    </source>
</evidence>
<evidence type="ECO:0000313" key="3">
    <source>
        <dbReference type="Proteomes" id="UP000019462"/>
    </source>
</evidence>
<sequence length="136" mass="15428">MLLTSSAPFFYDHSAYSSNAIMLLGSTSRRPCLRVQRLFRPGSNSIRLPSCRSFYSDLYENEGHLFDRNRDENRSSTSVTSPSPFQNQHSRFSTSQRSAYEVERQMHRSRRAGAWRCTSERLAVGAMLAAARPSVG</sequence>
<keyword evidence="3" id="KW-1185">Reference proteome</keyword>